<dbReference type="SMART" id="SM00091">
    <property type="entry name" value="PAS"/>
    <property type="match status" value="2"/>
</dbReference>
<evidence type="ECO:0000256" key="2">
    <source>
        <dbReference type="ARBA" id="ARBA00012438"/>
    </source>
</evidence>
<dbReference type="CDD" id="cd00130">
    <property type="entry name" value="PAS"/>
    <property type="match status" value="2"/>
</dbReference>
<dbReference type="Pfam" id="PF02518">
    <property type="entry name" value="HATPase_c"/>
    <property type="match status" value="1"/>
</dbReference>
<organism evidence="8 9">
    <name type="scientific">Phenylobacterium deserti</name>
    <dbReference type="NCBI Taxonomy" id="1914756"/>
    <lineage>
        <taxon>Bacteria</taxon>
        <taxon>Pseudomonadati</taxon>
        <taxon>Pseudomonadota</taxon>
        <taxon>Alphaproteobacteria</taxon>
        <taxon>Caulobacterales</taxon>
        <taxon>Caulobacteraceae</taxon>
        <taxon>Phenylobacterium</taxon>
    </lineage>
</organism>
<dbReference type="InterPro" id="IPR011006">
    <property type="entry name" value="CheY-like_superfamily"/>
</dbReference>
<evidence type="ECO:0000256" key="3">
    <source>
        <dbReference type="ARBA" id="ARBA00022553"/>
    </source>
</evidence>
<dbReference type="Pfam" id="PF08448">
    <property type="entry name" value="PAS_4"/>
    <property type="match status" value="1"/>
</dbReference>
<evidence type="ECO:0000313" key="9">
    <source>
        <dbReference type="Proteomes" id="UP000249725"/>
    </source>
</evidence>
<evidence type="ECO:0000259" key="7">
    <source>
        <dbReference type="PROSITE" id="PS50112"/>
    </source>
</evidence>
<dbReference type="Gene3D" id="3.30.565.10">
    <property type="entry name" value="Histidine kinase-like ATPase, C-terminal domain"/>
    <property type="match status" value="1"/>
</dbReference>
<dbReference type="PANTHER" id="PTHR43065">
    <property type="entry name" value="SENSOR HISTIDINE KINASE"/>
    <property type="match status" value="1"/>
</dbReference>
<dbReference type="SUPFAM" id="SSF47384">
    <property type="entry name" value="Homodimeric domain of signal transducing histidine kinase"/>
    <property type="match status" value="1"/>
</dbReference>
<keyword evidence="9" id="KW-1185">Reference proteome</keyword>
<feature type="domain" description="Histidine kinase" evidence="5">
    <location>
        <begin position="299"/>
        <end position="520"/>
    </location>
</feature>
<evidence type="ECO:0000259" key="5">
    <source>
        <dbReference type="PROSITE" id="PS50109"/>
    </source>
</evidence>
<dbReference type="PROSITE" id="PS50110">
    <property type="entry name" value="RESPONSE_REGULATORY"/>
    <property type="match status" value="1"/>
</dbReference>
<dbReference type="InterPro" id="IPR013656">
    <property type="entry name" value="PAS_4"/>
</dbReference>
<dbReference type="SUPFAM" id="SSF55785">
    <property type="entry name" value="PYP-like sensor domain (PAS domain)"/>
    <property type="match status" value="2"/>
</dbReference>
<dbReference type="AlphaFoldDB" id="A0A328AQ53"/>
<dbReference type="Pfam" id="PF00512">
    <property type="entry name" value="HisKA"/>
    <property type="match status" value="1"/>
</dbReference>
<evidence type="ECO:0000259" key="6">
    <source>
        <dbReference type="PROSITE" id="PS50110"/>
    </source>
</evidence>
<comment type="catalytic activity">
    <reaction evidence="1">
        <text>ATP + protein L-histidine = ADP + protein N-phospho-L-histidine.</text>
        <dbReference type="EC" id="2.7.13.3"/>
    </reaction>
</comment>
<dbReference type="InterPro" id="IPR003594">
    <property type="entry name" value="HATPase_dom"/>
</dbReference>
<dbReference type="SMART" id="SM00448">
    <property type="entry name" value="REC"/>
    <property type="match status" value="1"/>
</dbReference>
<dbReference type="PROSITE" id="PS50112">
    <property type="entry name" value="PAS"/>
    <property type="match status" value="1"/>
</dbReference>
<dbReference type="Gene3D" id="1.10.287.130">
    <property type="match status" value="1"/>
</dbReference>
<dbReference type="Pfam" id="PF00072">
    <property type="entry name" value="Response_reg"/>
    <property type="match status" value="1"/>
</dbReference>
<evidence type="ECO:0000256" key="4">
    <source>
        <dbReference type="PROSITE-ProRule" id="PRU00169"/>
    </source>
</evidence>
<dbReference type="SMART" id="SM00387">
    <property type="entry name" value="HATPase_c"/>
    <property type="match status" value="1"/>
</dbReference>
<feature type="domain" description="PAS" evidence="7">
    <location>
        <begin position="141"/>
        <end position="195"/>
    </location>
</feature>
<evidence type="ECO:0000313" key="8">
    <source>
        <dbReference type="EMBL" id="RAK56485.1"/>
    </source>
</evidence>
<proteinExistence type="predicted"/>
<dbReference type="InterPro" id="IPR001789">
    <property type="entry name" value="Sig_transdc_resp-reg_receiver"/>
</dbReference>
<dbReference type="RefSeq" id="WP_111512836.1">
    <property type="nucleotide sequence ID" value="NZ_QFYR01000001.1"/>
</dbReference>
<dbReference type="SMART" id="SM00388">
    <property type="entry name" value="HisKA"/>
    <property type="match status" value="1"/>
</dbReference>
<accession>A0A328AQ53</accession>
<dbReference type="Gene3D" id="3.30.450.20">
    <property type="entry name" value="PAS domain"/>
    <property type="match status" value="2"/>
</dbReference>
<dbReference type="PROSITE" id="PS50109">
    <property type="entry name" value="HIS_KIN"/>
    <property type="match status" value="1"/>
</dbReference>
<dbReference type="EC" id="2.7.13.3" evidence="2"/>
<dbReference type="SUPFAM" id="SSF55874">
    <property type="entry name" value="ATPase domain of HSP90 chaperone/DNA topoisomerase II/histidine kinase"/>
    <property type="match status" value="1"/>
</dbReference>
<dbReference type="GO" id="GO:0000155">
    <property type="term" value="F:phosphorelay sensor kinase activity"/>
    <property type="evidence" value="ECO:0007669"/>
    <property type="project" value="InterPro"/>
</dbReference>
<name>A0A328AQ53_9CAUL</name>
<gene>
    <name evidence="8" type="ORF">DJ018_00415</name>
</gene>
<dbReference type="InterPro" id="IPR005467">
    <property type="entry name" value="His_kinase_dom"/>
</dbReference>
<reference evidence="9" key="1">
    <citation type="submission" date="2018-05" db="EMBL/GenBank/DDBJ databases">
        <authorList>
            <person name="Li X."/>
        </authorList>
    </citation>
    <scope>NUCLEOTIDE SEQUENCE [LARGE SCALE GENOMIC DNA]</scope>
    <source>
        <strain evidence="9">YIM 73061</strain>
    </source>
</reference>
<protein>
    <recommendedName>
        <fullName evidence="2">histidine kinase</fullName>
        <ecNumber evidence="2">2.7.13.3</ecNumber>
    </recommendedName>
</protein>
<comment type="caution">
    <text evidence="8">The sequence shown here is derived from an EMBL/GenBank/DDBJ whole genome shotgun (WGS) entry which is preliminary data.</text>
</comment>
<feature type="domain" description="Response regulatory" evidence="6">
    <location>
        <begin position="541"/>
        <end position="654"/>
    </location>
</feature>
<dbReference type="InterPro" id="IPR000014">
    <property type="entry name" value="PAS"/>
</dbReference>
<dbReference type="OrthoDB" id="7284568at2"/>
<keyword evidence="3 4" id="KW-0597">Phosphoprotein</keyword>
<dbReference type="InterPro" id="IPR003661">
    <property type="entry name" value="HisK_dim/P_dom"/>
</dbReference>
<dbReference type="Gene3D" id="3.40.50.2300">
    <property type="match status" value="1"/>
</dbReference>
<sequence length="666" mass="72780">MNDVTSSAPPAARPDDERQRLAEMFEQAPSFMALLREPSHRIVLANRAFQRLLGRKDLVGLTASEALPPELAQLAVQALDRAYRSGEASHFPAARMPVPQTPELPAGERILDVVLQPITDANGAVAGVFVDGNDITERHLAEQRLQGALAIKTVGIIYWGANFGLTQVNDAFLNMSGFSREEALGKTWQELTPPEFWSDSERAVEQVNTVGEAIPYEKQYFGKNGRRWWGLFAPRRVSQDEVVEFVLDITERKEAEAELRRLNETLERRVMDEVSGRMQTEAALRQSQKLEAIGQLTGGVAHDFNNLLTVIRGSAEMLRRPDIPPERRARYVEAIAETAERAAKLTSQLLAFSRRQALRPVVFSVGHRVDAIRDMLATVVGSRIVLTTKTDCEVCYVEADPTQFDTAIVNMAVNARDAMDGAGELTIAVAPATSVPRVRGHRAAHGDFVEITVTDTGVGIPPEQLAQIFEPFFTTKEVGKGTGLGLSQVYGFAKQSGGEISAESQPGAGATFRMYLPRVAAAQEAAQEEGHESDGGLGRGHVLVVEDNEQVGAFSSQLLAELGFETTWAANAAAALRLLEENKGRYAAVFSDVVMPGMNGVDLGREIARREPGLPVILTSGYSHVLAQEGRHGFELLQKPYSIDDLTRVLRRAIGRVSSPPTEAER</sequence>
<dbReference type="EMBL" id="QFYR01000001">
    <property type="protein sequence ID" value="RAK56485.1"/>
    <property type="molecule type" value="Genomic_DNA"/>
</dbReference>
<keyword evidence="8" id="KW-0418">Kinase</keyword>
<dbReference type="InterPro" id="IPR036890">
    <property type="entry name" value="HATPase_C_sf"/>
</dbReference>
<feature type="modified residue" description="4-aspartylphosphate" evidence="4">
    <location>
        <position position="592"/>
    </location>
</feature>
<dbReference type="InterPro" id="IPR036097">
    <property type="entry name" value="HisK_dim/P_sf"/>
</dbReference>
<dbReference type="Proteomes" id="UP000249725">
    <property type="component" value="Unassembled WGS sequence"/>
</dbReference>
<dbReference type="InterPro" id="IPR004358">
    <property type="entry name" value="Sig_transdc_His_kin-like_C"/>
</dbReference>
<dbReference type="NCBIfam" id="TIGR00229">
    <property type="entry name" value="sensory_box"/>
    <property type="match status" value="2"/>
</dbReference>
<keyword evidence="8" id="KW-0808">Transferase</keyword>
<evidence type="ECO:0000256" key="1">
    <source>
        <dbReference type="ARBA" id="ARBA00000085"/>
    </source>
</evidence>
<dbReference type="Pfam" id="PF13426">
    <property type="entry name" value="PAS_9"/>
    <property type="match status" value="1"/>
</dbReference>
<dbReference type="CDD" id="cd00082">
    <property type="entry name" value="HisKA"/>
    <property type="match status" value="1"/>
</dbReference>
<dbReference type="InterPro" id="IPR035965">
    <property type="entry name" value="PAS-like_dom_sf"/>
</dbReference>
<dbReference type="PANTHER" id="PTHR43065:SF49">
    <property type="entry name" value="HISTIDINE KINASE"/>
    <property type="match status" value="1"/>
</dbReference>
<dbReference type="SUPFAM" id="SSF52172">
    <property type="entry name" value="CheY-like"/>
    <property type="match status" value="1"/>
</dbReference>
<dbReference type="PRINTS" id="PR00344">
    <property type="entry name" value="BCTRLSENSOR"/>
</dbReference>